<dbReference type="RefSeq" id="WP_064204214.1">
    <property type="nucleotide sequence ID" value="NZ_CABIVY010000012.1"/>
</dbReference>
<evidence type="ECO:0000259" key="1">
    <source>
        <dbReference type="Pfam" id="PF20037"/>
    </source>
</evidence>
<dbReference type="Pfam" id="PF20037">
    <property type="entry name" value="DUF6440"/>
    <property type="match status" value="1"/>
</dbReference>
<organism evidence="2 3">
    <name type="scientific">Mammaliicoccus lentus</name>
    <name type="common">Staphylococcus lentus</name>
    <dbReference type="NCBI Taxonomy" id="42858"/>
    <lineage>
        <taxon>Bacteria</taxon>
        <taxon>Bacillati</taxon>
        <taxon>Bacillota</taxon>
        <taxon>Bacilli</taxon>
        <taxon>Bacillales</taxon>
        <taxon>Staphylococcaceae</taxon>
        <taxon>Mammaliicoccus</taxon>
    </lineage>
</organism>
<protein>
    <submittedName>
        <fullName evidence="2">DUF6440 family protein</fullName>
    </submittedName>
</protein>
<name>A0AAX3W6H5_MAMLE</name>
<dbReference type="Proteomes" id="UP001223261">
    <property type="component" value="Chromosome"/>
</dbReference>
<dbReference type="AlphaFoldDB" id="A0AAX3W6H5"/>
<dbReference type="InterPro" id="IPR045515">
    <property type="entry name" value="DUF6440"/>
</dbReference>
<proteinExistence type="predicted"/>
<reference evidence="2" key="1">
    <citation type="journal article" date="2023" name="Antibiotics">
        <title>Prevalence and Molecular Characterization of Methicillin-Resistant Staphylococci (MRS) and Mammaliicocci (MRM) in Dromedary Camels from Algeria: First Detection of SCCmec-mecC Hybrid in Methicillin-Resistant Mammaliicoccus lentus.</title>
        <authorList>
            <person name="Belhout C."/>
            <person name="Boyen F."/>
            <person name="Vereecke N."/>
            <person name="Theuns S."/>
            <person name="Taibi N."/>
            <person name="Stegger M."/>
            <person name="de la Fe-Rodriguez P.Y."/>
            <person name="Bouayad L."/>
            <person name="Elgroud R."/>
            <person name="Butaye P."/>
        </authorList>
    </citation>
    <scope>NUCLEOTIDE SEQUENCE</scope>
    <source>
        <strain evidence="2">7048</strain>
    </source>
</reference>
<evidence type="ECO:0000313" key="2">
    <source>
        <dbReference type="EMBL" id="WHI60370.1"/>
    </source>
</evidence>
<feature type="domain" description="DUF6440" evidence="1">
    <location>
        <begin position="13"/>
        <end position="63"/>
    </location>
</feature>
<sequence>MFGKTNNPKKDKRFYIKSNENLGTLGKVIVLVDSETGVNYLQFANAGNSITPLLDENGKVIVDKV</sequence>
<gene>
    <name evidence="2" type="ORF">PYH69_01720</name>
</gene>
<dbReference type="GeneID" id="99677797"/>
<accession>A0AAX3W6H5</accession>
<dbReference type="EMBL" id="CP118848">
    <property type="protein sequence ID" value="WHI60370.1"/>
    <property type="molecule type" value="Genomic_DNA"/>
</dbReference>
<evidence type="ECO:0000313" key="3">
    <source>
        <dbReference type="Proteomes" id="UP001223261"/>
    </source>
</evidence>